<dbReference type="Proteomes" id="UP000199584">
    <property type="component" value="Unassembled WGS sequence"/>
</dbReference>
<name>A0A1I6EHA1_9FIRM</name>
<reference evidence="2" key="1">
    <citation type="submission" date="2016-10" db="EMBL/GenBank/DDBJ databases">
        <authorList>
            <person name="Varghese N."/>
            <person name="Submissions S."/>
        </authorList>
    </citation>
    <scope>NUCLEOTIDE SEQUENCE [LARGE SCALE GENOMIC DNA]</scope>
    <source>
        <strain evidence="2">DSM 3669</strain>
    </source>
</reference>
<keyword evidence="2" id="KW-1185">Reference proteome</keyword>
<evidence type="ECO:0000313" key="1">
    <source>
        <dbReference type="EMBL" id="SFR16862.1"/>
    </source>
</evidence>
<dbReference type="EMBL" id="FOYM01000042">
    <property type="protein sequence ID" value="SFR16862.1"/>
    <property type="molecule type" value="Genomic_DNA"/>
</dbReference>
<gene>
    <name evidence="1" type="ORF">SAMN05660706_14221</name>
</gene>
<organism evidence="1 2">
    <name type="scientific">Desulfoscipio geothermicus DSM 3669</name>
    <dbReference type="NCBI Taxonomy" id="1121426"/>
    <lineage>
        <taxon>Bacteria</taxon>
        <taxon>Bacillati</taxon>
        <taxon>Bacillota</taxon>
        <taxon>Clostridia</taxon>
        <taxon>Eubacteriales</taxon>
        <taxon>Desulfallaceae</taxon>
        <taxon>Desulfoscipio</taxon>
    </lineage>
</organism>
<proteinExistence type="predicted"/>
<sequence length="67" mass="7108">MLYVGSAPYTQPPVCLQCLPGAGLFWGNVNGTEKGGAGWLPPGSWGRVKYTTLTVGGICGLKSFHYF</sequence>
<evidence type="ECO:0000313" key="2">
    <source>
        <dbReference type="Proteomes" id="UP000199584"/>
    </source>
</evidence>
<dbReference type="AlphaFoldDB" id="A0A1I6EHA1"/>
<protein>
    <submittedName>
        <fullName evidence="1">Uncharacterized protein</fullName>
    </submittedName>
</protein>
<accession>A0A1I6EHA1</accession>